<dbReference type="InterPro" id="IPR000064">
    <property type="entry name" value="NLP_P60_dom"/>
</dbReference>
<dbReference type="Gene3D" id="2.30.30.40">
    <property type="entry name" value="SH3 Domains"/>
    <property type="match status" value="1"/>
</dbReference>
<sequence length="263" mass="29583">MKRQAVCSLSVIPLRSEPSHRSEQVSQLLFGEYFSVLEERSEWILVKCADPAYEGWIQRGQYATIAESSNDFSIVNIGDATVRIGDHKPFPLLHGCVLPSTEQLVLDGNVCKIHGSLRKPSLLDFADEFPKLIDYYVGAPYLWGGRSRFGVDCSGLVQLIYRHFAISLYRDASQQASQGDTVDFLQETKAGDLAFFDNEEGHITHVGILIDKETILHASGSVRIDRIDTTGIYHSELKTYTHRLRIIKRMLTDELLKPGDPVK</sequence>
<comment type="caution">
    <text evidence="6">The sequence shown here is derived from an EMBL/GenBank/DDBJ whole genome shotgun (WGS) entry which is preliminary data.</text>
</comment>
<evidence type="ECO:0000256" key="3">
    <source>
        <dbReference type="ARBA" id="ARBA00022801"/>
    </source>
</evidence>
<dbReference type="PROSITE" id="PS51935">
    <property type="entry name" value="NLPC_P60"/>
    <property type="match status" value="1"/>
</dbReference>
<evidence type="ECO:0000259" key="5">
    <source>
        <dbReference type="PROSITE" id="PS51935"/>
    </source>
</evidence>
<dbReference type="InterPro" id="IPR041382">
    <property type="entry name" value="SH3_16"/>
</dbReference>
<dbReference type="Pfam" id="PF00877">
    <property type="entry name" value="NLPC_P60"/>
    <property type="match status" value="1"/>
</dbReference>
<dbReference type="EMBL" id="QDKG01000003">
    <property type="protein sequence ID" value="PVH25042.1"/>
    <property type="molecule type" value="Genomic_DNA"/>
</dbReference>
<dbReference type="AlphaFoldDB" id="A0A2T8HI91"/>
<dbReference type="SUPFAM" id="SSF54001">
    <property type="entry name" value="Cysteine proteinases"/>
    <property type="match status" value="1"/>
</dbReference>
<proteinExistence type="inferred from homology"/>
<dbReference type="GO" id="GO:0006508">
    <property type="term" value="P:proteolysis"/>
    <property type="evidence" value="ECO:0007669"/>
    <property type="project" value="UniProtKB-KW"/>
</dbReference>
<dbReference type="GO" id="GO:0008234">
    <property type="term" value="F:cysteine-type peptidase activity"/>
    <property type="evidence" value="ECO:0007669"/>
    <property type="project" value="UniProtKB-KW"/>
</dbReference>
<keyword evidence="4" id="KW-0788">Thiol protease</keyword>
<protein>
    <recommendedName>
        <fullName evidence="5">NlpC/P60 domain-containing protein</fullName>
    </recommendedName>
</protein>
<dbReference type="Pfam" id="PF18348">
    <property type="entry name" value="SH3_16"/>
    <property type="match status" value="1"/>
</dbReference>
<evidence type="ECO:0000313" key="6">
    <source>
        <dbReference type="EMBL" id="PVH25042.1"/>
    </source>
</evidence>
<dbReference type="InterPro" id="IPR051202">
    <property type="entry name" value="Peptidase_C40"/>
</dbReference>
<dbReference type="PANTHER" id="PTHR47053:SF1">
    <property type="entry name" value="MUREIN DD-ENDOPEPTIDASE MEPH-RELATED"/>
    <property type="match status" value="1"/>
</dbReference>
<evidence type="ECO:0000256" key="4">
    <source>
        <dbReference type="ARBA" id="ARBA00022807"/>
    </source>
</evidence>
<feature type="domain" description="NlpC/P60" evidence="5">
    <location>
        <begin position="123"/>
        <end position="251"/>
    </location>
</feature>
<evidence type="ECO:0000256" key="1">
    <source>
        <dbReference type="ARBA" id="ARBA00007074"/>
    </source>
</evidence>
<reference evidence="6 7" key="1">
    <citation type="submission" date="2018-04" db="EMBL/GenBank/DDBJ databases">
        <title>Sphingobacterium cortibacter sp. nov.</title>
        <authorList>
            <person name="Li Y."/>
        </authorList>
    </citation>
    <scope>NUCLEOTIDE SEQUENCE [LARGE SCALE GENOMIC DNA]</scope>
    <source>
        <strain evidence="6 7">2c-3</strain>
    </source>
</reference>
<keyword evidence="7" id="KW-1185">Reference proteome</keyword>
<evidence type="ECO:0000256" key="2">
    <source>
        <dbReference type="ARBA" id="ARBA00022670"/>
    </source>
</evidence>
<evidence type="ECO:0000313" key="7">
    <source>
        <dbReference type="Proteomes" id="UP000245627"/>
    </source>
</evidence>
<comment type="similarity">
    <text evidence="1">Belongs to the peptidase C40 family.</text>
</comment>
<dbReference type="PANTHER" id="PTHR47053">
    <property type="entry name" value="MUREIN DD-ENDOPEPTIDASE MEPH-RELATED"/>
    <property type="match status" value="1"/>
</dbReference>
<dbReference type="Gene3D" id="3.90.1720.10">
    <property type="entry name" value="endopeptidase domain like (from Nostoc punctiforme)"/>
    <property type="match status" value="1"/>
</dbReference>
<accession>A0A2T8HI91</accession>
<dbReference type="RefSeq" id="WP_116775632.1">
    <property type="nucleotide sequence ID" value="NZ_QDKG01000003.1"/>
</dbReference>
<organism evidence="6 7">
    <name type="scientific">Sphingobacterium corticibacter</name>
    <dbReference type="NCBI Taxonomy" id="2171749"/>
    <lineage>
        <taxon>Bacteria</taxon>
        <taxon>Pseudomonadati</taxon>
        <taxon>Bacteroidota</taxon>
        <taxon>Sphingobacteriia</taxon>
        <taxon>Sphingobacteriales</taxon>
        <taxon>Sphingobacteriaceae</taxon>
        <taxon>Sphingobacterium</taxon>
    </lineage>
</organism>
<dbReference type="Proteomes" id="UP000245627">
    <property type="component" value="Unassembled WGS sequence"/>
</dbReference>
<dbReference type="InterPro" id="IPR038765">
    <property type="entry name" value="Papain-like_cys_pep_sf"/>
</dbReference>
<name>A0A2T8HI91_9SPHI</name>
<gene>
    <name evidence="6" type="ORF">DC487_08895</name>
</gene>
<dbReference type="OrthoDB" id="9813368at2"/>
<keyword evidence="3" id="KW-0378">Hydrolase</keyword>
<keyword evidence="2" id="KW-0645">Protease</keyword>